<evidence type="ECO:0000313" key="5">
    <source>
        <dbReference type="Proteomes" id="UP001152049"/>
    </source>
</evidence>
<keyword evidence="5" id="KW-1185">Reference proteome</keyword>
<keyword evidence="2" id="KW-0732">Signal</keyword>
<keyword evidence="1" id="KW-0378">Hydrolase</keyword>
<dbReference type="AlphaFoldDB" id="A0A9W8RR91"/>
<comment type="caution">
    <text evidence="4">The sequence shown here is derived from an EMBL/GenBank/DDBJ whole genome shotgun (WGS) entry which is preliminary data.</text>
</comment>
<evidence type="ECO:0000256" key="2">
    <source>
        <dbReference type="SAM" id="SignalP"/>
    </source>
</evidence>
<evidence type="ECO:0000313" key="4">
    <source>
        <dbReference type="EMBL" id="KAJ4249880.1"/>
    </source>
</evidence>
<dbReference type="Gene3D" id="3.20.20.520">
    <property type="entry name" value="Glycosyl hydrolase family 115"/>
    <property type="match status" value="1"/>
</dbReference>
<dbReference type="SUPFAM" id="SSF55545">
    <property type="entry name" value="beta-N-acetylhexosaminidase-like domain"/>
    <property type="match status" value="1"/>
</dbReference>
<dbReference type="Pfam" id="PF15979">
    <property type="entry name" value="Glyco_hydro_115"/>
    <property type="match status" value="1"/>
</dbReference>
<feature type="domain" description="Gylcosyl hydrolase 115 C-terminal" evidence="3">
    <location>
        <begin position="852"/>
        <end position="1039"/>
    </location>
</feature>
<evidence type="ECO:0000256" key="1">
    <source>
        <dbReference type="ARBA" id="ARBA00022801"/>
    </source>
</evidence>
<dbReference type="OrthoDB" id="4849794at2759"/>
<dbReference type="Proteomes" id="UP001152049">
    <property type="component" value="Unassembled WGS sequence"/>
</dbReference>
<dbReference type="InterPro" id="IPR041437">
    <property type="entry name" value="GH115_C"/>
</dbReference>
<dbReference type="Gene3D" id="3.30.379.10">
    <property type="entry name" value="Chitobiase/beta-hexosaminidase domain 2-like"/>
    <property type="match status" value="1"/>
</dbReference>
<dbReference type="GO" id="GO:0016787">
    <property type="term" value="F:hydrolase activity"/>
    <property type="evidence" value="ECO:0007669"/>
    <property type="project" value="UniProtKB-KW"/>
</dbReference>
<accession>A0A9W8RR91</accession>
<name>A0A9W8RR91_9HYPO</name>
<gene>
    <name evidence="4" type="ORF">NW762_012227</name>
</gene>
<protein>
    <recommendedName>
        <fullName evidence="3">Gylcosyl hydrolase 115 C-terminal domain-containing protein</fullName>
    </recommendedName>
</protein>
<reference evidence="4" key="1">
    <citation type="submission" date="2022-09" db="EMBL/GenBank/DDBJ databases">
        <title>Fusarium specimens isolated from Avocado Roots.</title>
        <authorList>
            <person name="Stajich J."/>
            <person name="Roper C."/>
            <person name="Heimlech-Rivalta G."/>
        </authorList>
    </citation>
    <scope>NUCLEOTIDE SEQUENCE</scope>
    <source>
        <strain evidence="4">CF00136</strain>
    </source>
</reference>
<dbReference type="PANTHER" id="PTHR37842">
    <property type="match status" value="1"/>
</dbReference>
<dbReference type="InterPro" id="IPR029018">
    <property type="entry name" value="Hex-like_dom2"/>
</dbReference>
<dbReference type="InterPro" id="IPR042301">
    <property type="entry name" value="GH115_sf"/>
</dbReference>
<proteinExistence type="predicted"/>
<dbReference type="Gene3D" id="2.60.120.1620">
    <property type="match status" value="1"/>
</dbReference>
<dbReference type="InterPro" id="IPR031924">
    <property type="entry name" value="GH115"/>
</dbReference>
<dbReference type="Pfam" id="PF17829">
    <property type="entry name" value="GH115_C"/>
    <property type="match status" value="1"/>
</dbReference>
<evidence type="ECO:0000259" key="3">
    <source>
        <dbReference type="Pfam" id="PF17829"/>
    </source>
</evidence>
<sequence length="1071" mass="120313">MLVSALSLTLLSLVPLASGLGQQPIVTFEASDDAFQIVGGSVGTGQIRVSKNEYWGVIRAAGDLAVDFGRVTGTNFTLSNGESNASPARYTFEPVDVKNNTHYRTLDQKTFHGPAYSDPDATNTVIIVGTVGHSELIDKLVDDGAIDVSKIDGEWESFVSQLVKNPINGTSQALIIAGSDPRGTIYGIYDVSEQIGVSPWYWWADVPTRKRDEIFVLQTPKIQRSPSVKYRGIFLNDEQPGLSSWVGSHWEATWNDKAPYNHQFYALVSELLLRLRANYIWPALWGSMVYVDDPLNQPLFDAYEMVLGGSHTEPMMRAQNEFKTFYEGEWQYNTNNETIDEYFRFGVERAKPYARNSLWTMAMRGTGDTAIEGDLGVDAIIKMLETLVDNQRTIIQEGLGIKNLTNVPSLWCLYKEVQSYQEKGLAVPEDITLLWADDNWGNIRRLPLKNETERSGGAGVYYHFDYVGDPRNYKWINTIQLEKTAEQMTLAYRRNARRIWIVNVGDLKPKEIPISHFLDLAYDTERWETEGTTKWIKAWVEREFGDTHAKAITSIMTRYGMYAARRKFELLEPHVYSVINYHEAEAILEQWAILRQDTQAVYDKLDKEYRPAFFEMLLHPVLGGEIVNKIQIYGAKNQLYAGQKRNSANDVIWESLDLMYKDSNLTQRWNEVLDGKWAHILDQTHLGYDGYWQQPMRNTLPDLRFVQDVWPSLGGEYGVGVEGSNATIQGDSQWHALSSNVLELPPLEPFGAQSRYIDIFHRGSSSCNWSAASSKDYVQLSQYNGTVGGHNGTDSRVYVTVDWDSVPKAPSTNEVLINMTSNCRGFEKYAGDEPRVLATVINRKLPDDFEKGFVESDGLVAIEASHYQNIHNRGSRDPTHEYHVISNYGRTLAGVGLYPLDSEKLDIGEGPALEYEMYLFSNNSATNVTLFISPGANYLGDREPLEYGIVLFPSGEDQPDPTLVQPIGPNIGGSMPDGWGFAVANAVWGVHGNYTTSSFEVPKEGSYTLRVWALLPNILIQKIVVDLGGVRDSYLGPPESFLLGRDKRGEYNGTSFISTPDIVGGTVKKEA</sequence>
<feature type="signal peptide" evidence="2">
    <location>
        <begin position="1"/>
        <end position="19"/>
    </location>
</feature>
<dbReference type="PANTHER" id="PTHR37842:SF2">
    <property type="entry name" value="GYLCOSYL HYDROLASE 115 C-TERMINAL DOMAIN-CONTAINING PROTEIN"/>
    <property type="match status" value="1"/>
</dbReference>
<dbReference type="EMBL" id="JAOQAZ010000032">
    <property type="protein sequence ID" value="KAJ4249880.1"/>
    <property type="molecule type" value="Genomic_DNA"/>
</dbReference>
<feature type="chain" id="PRO_5040909914" description="Gylcosyl hydrolase 115 C-terminal domain-containing protein" evidence="2">
    <location>
        <begin position="20"/>
        <end position="1071"/>
    </location>
</feature>
<dbReference type="Gene3D" id="1.20.58.2150">
    <property type="match status" value="1"/>
</dbReference>
<organism evidence="4 5">
    <name type="scientific">Fusarium torreyae</name>
    <dbReference type="NCBI Taxonomy" id="1237075"/>
    <lineage>
        <taxon>Eukaryota</taxon>
        <taxon>Fungi</taxon>
        <taxon>Dikarya</taxon>
        <taxon>Ascomycota</taxon>
        <taxon>Pezizomycotina</taxon>
        <taxon>Sordariomycetes</taxon>
        <taxon>Hypocreomycetidae</taxon>
        <taxon>Hypocreales</taxon>
        <taxon>Nectriaceae</taxon>
        <taxon>Fusarium</taxon>
    </lineage>
</organism>